<accession>A0AAE0PI39</accession>
<name>A0AAE0PI39_SORBR</name>
<keyword evidence="3 5" id="KW-1133">Transmembrane helix</keyword>
<evidence type="ECO:0000313" key="6">
    <source>
        <dbReference type="EMBL" id="KAK3400339.1"/>
    </source>
</evidence>
<dbReference type="EMBL" id="JAUTDP010000004">
    <property type="protein sequence ID" value="KAK3400339.1"/>
    <property type="molecule type" value="Genomic_DNA"/>
</dbReference>
<keyword evidence="2 5" id="KW-0812">Transmembrane</keyword>
<feature type="transmembrane region" description="Helical" evidence="5">
    <location>
        <begin position="47"/>
        <end position="66"/>
    </location>
</feature>
<gene>
    <name evidence="6" type="ORF">B0T20DRAFT_182532</name>
</gene>
<dbReference type="InterPro" id="IPR005828">
    <property type="entry name" value="MFS_sugar_transport-like"/>
</dbReference>
<dbReference type="SUPFAM" id="SSF103473">
    <property type="entry name" value="MFS general substrate transporter"/>
    <property type="match status" value="1"/>
</dbReference>
<evidence type="ECO:0000256" key="4">
    <source>
        <dbReference type="ARBA" id="ARBA00023136"/>
    </source>
</evidence>
<feature type="transmembrane region" description="Helical" evidence="5">
    <location>
        <begin position="12"/>
        <end position="35"/>
    </location>
</feature>
<feature type="transmembrane region" description="Helical" evidence="5">
    <location>
        <begin position="114"/>
        <end position="135"/>
    </location>
</feature>
<sequence>MLYPLLSSRRGFQDAKCVCFCTIGGAVVYIVWTIASARSTIENSPRATIPVLVFIYVYSPFCNIGWKALAYTYLVELFPFQQRLHGIAVEQLSVRAAVFFNTHLNPIALDSIGWKYYIVYYVWIMVEILTVYFFFPETHNQTLEQLNFMFEGKEMQDNVKKNMDKVLSMELEKMAASPARDFCRLQGRRGRLPGYEA</sequence>
<protein>
    <recommendedName>
        <fullName evidence="8">Major facilitator superfamily (MFS) profile domain-containing protein</fullName>
    </recommendedName>
</protein>
<comment type="subcellular location">
    <subcellularLocation>
        <location evidence="1">Membrane</location>
        <topology evidence="1">Multi-pass membrane protein</topology>
    </subcellularLocation>
</comment>
<evidence type="ECO:0008006" key="8">
    <source>
        <dbReference type="Google" id="ProtNLM"/>
    </source>
</evidence>
<dbReference type="PANTHER" id="PTHR48022">
    <property type="entry name" value="PLASTIDIC GLUCOSE TRANSPORTER 4"/>
    <property type="match status" value="1"/>
</dbReference>
<dbReference type="AlphaFoldDB" id="A0AAE0PI39"/>
<reference evidence="6" key="2">
    <citation type="submission" date="2023-07" db="EMBL/GenBank/DDBJ databases">
        <authorList>
            <consortium name="Lawrence Berkeley National Laboratory"/>
            <person name="Haridas S."/>
            <person name="Hensen N."/>
            <person name="Bonometti L."/>
            <person name="Westerberg I."/>
            <person name="Brannstrom I.O."/>
            <person name="Guillou S."/>
            <person name="Cros-Aarteil S."/>
            <person name="Calhoun S."/>
            <person name="Kuo A."/>
            <person name="Mondo S."/>
            <person name="Pangilinan J."/>
            <person name="Riley R."/>
            <person name="LaButti K."/>
            <person name="Andreopoulos B."/>
            <person name="Lipzen A."/>
            <person name="Chen C."/>
            <person name="Yanf M."/>
            <person name="Daum C."/>
            <person name="Ng V."/>
            <person name="Clum A."/>
            <person name="Steindorff A."/>
            <person name="Ohm R."/>
            <person name="Martin F."/>
            <person name="Silar P."/>
            <person name="Natvig D."/>
            <person name="Lalanne C."/>
            <person name="Gautier V."/>
            <person name="Ament-velasquez S.L."/>
            <person name="Kruys A."/>
            <person name="Hutchinson M.I."/>
            <person name="Powell A.J."/>
            <person name="Barry K."/>
            <person name="Miller A.N."/>
            <person name="Grigoriev I.V."/>
            <person name="Debuchy R."/>
            <person name="Gladieux P."/>
            <person name="Thoren M.H."/>
            <person name="Johannesson H."/>
        </authorList>
    </citation>
    <scope>NUCLEOTIDE SEQUENCE</scope>
    <source>
        <strain evidence="6">FGSC 1904</strain>
    </source>
</reference>
<evidence type="ECO:0000256" key="1">
    <source>
        <dbReference type="ARBA" id="ARBA00004141"/>
    </source>
</evidence>
<evidence type="ECO:0000256" key="5">
    <source>
        <dbReference type="SAM" id="Phobius"/>
    </source>
</evidence>
<dbReference type="InterPro" id="IPR036259">
    <property type="entry name" value="MFS_trans_sf"/>
</dbReference>
<dbReference type="PANTHER" id="PTHR48022:SF29">
    <property type="entry name" value="SUGAR TRANSPORTER, PUTATIVE (AFU_ORTHOLOGUE AFUA_6G14500)-RELATED"/>
    <property type="match status" value="1"/>
</dbReference>
<dbReference type="InterPro" id="IPR050360">
    <property type="entry name" value="MFS_Sugar_Transporters"/>
</dbReference>
<evidence type="ECO:0000256" key="2">
    <source>
        <dbReference type="ARBA" id="ARBA00022692"/>
    </source>
</evidence>
<comment type="caution">
    <text evidence="6">The sequence shown here is derived from an EMBL/GenBank/DDBJ whole genome shotgun (WGS) entry which is preliminary data.</text>
</comment>
<keyword evidence="4 5" id="KW-0472">Membrane</keyword>
<dbReference type="GO" id="GO:0016020">
    <property type="term" value="C:membrane"/>
    <property type="evidence" value="ECO:0007669"/>
    <property type="project" value="UniProtKB-SubCell"/>
</dbReference>
<evidence type="ECO:0000256" key="3">
    <source>
        <dbReference type="ARBA" id="ARBA00022989"/>
    </source>
</evidence>
<dbReference type="Pfam" id="PF00083">
    <property type="entry name" value="Sugar_tr"/>
    <property type="match status" value="1"/>
</dbReference>
<dbReference type="Proteomes" id="UP001281003">
    <property type="component" value="Unassembled WGS sequence"/>
</dbReference>
<proteinExistence type="predicted"/>
<dbReference type="GO" id="GO:0005351">
    <property type="term" value="F:carbohydrate:proton symporter activity"/>
    <property type="evidence" value="ECO:0007669"/>
    <property type="project" value="TreeGrafter"/>
</dbReference>
<keyword evidence="7" id="KW-1185">Reference proteome</keyword>
<organism evidence="6 7">
    <name type="scientific">Sordaria brevicollis</name>
    <dbReference type="NCBI Taxonomy" id="83679"/>
    <lineage>
        <taxon>Eukaryota</taxon>
        <taxon>Fungi</taxon>
        <taxon>Dikarya</taxon>
        <taxon>Ascomycota</taxon>
        <taxon>Pezizomycotina</taxon>
        <taxon>Sordariomycetes</taxon>
        <taxon>Sordariomycetidae</taxon>
        <taxon>Sordariales</taxon>
        <taxon>Sordariaceae</taxon>
        <taxon>Sordaria</taxon>
    </lineage>
</organism>
<dbReference type="Gene3D" id="1.20.1250.20">
    <property type="entry name" value="MFS general substrate transporter like domains"/>
    <property type="match status" value="1"/>
</dbReference>
<evidence type="ECO:0000313" key="7">
    <source>
        <dbReference type="Proteomes" id="UP001281003"/>
    </source>
</evidence>
<reference evidence="6" key="1">
    <citation type="journal article" date="2023" name="Mol. Phylogenet. Evol.">
        <title>Genome-scale phylogeny and comparative genomics of the fungal order Sordariales.</title>
        <authorList>
            <person name="Hensen N."/>
            <person name="Bonometti L."/>
            <person name="Westerberg I."/>
            <person name="Brannstrom I.O."/>
            <person name="Guillou S."/>
            <person name="Cros-Aarteil S."/>
            <person name="Calhoun S."/>
            <person name="Haridas S."/>
            <person name="Kuo A."/>
            <person name="Mondo S."/>
            <person name="Pangilinan J."/>
            <person name="Riley R."/>
            <person name="LaButti K."/>
            <person name="Andreopoulos B."/>
            <person name="Lipzen A."/>
            <person name="Chen C."/>
            <person name="Yan M."/>
            <person name="Daum C."/>
            <person name="Ng V."/>
            <person name="Clum A."/>
            <person name="Steindorff A."/>
            <person name="Ohm R.A."/>
            <person name="Martin F."/>
            <person name="Silar P."/>
            <person name="Natvig D.O."/>
            <person name="Lalanne C."/>
            <person name="Gautier V."/>
            <person name="Ament-Velasquez S.L."/>
            <person name="Kruys A."/>
            <person name="Hutchinson M.I."/>
            <person name="Powell A.J."/>
            <person name="Barry K."/>
            <person name="Miller A.N."/>
            <person name="Grigoriev I.V."/>
            <person name="Debuchy R."/>
            <person name="Gladieux P."/>
            <person name="Hiltunen Thoren M."/>
            <person name="Johannesson H."/>
        </authorList>
    </citation>
    <scope>NUCLEOTIDE SEQUENCE</scope>
    <source>
        <strain evidence="6">FGSC 1904</strain>
    </source>
</reference>